<organism evidence="5 6">
    <name type="scientific">Tritrichomonas foetus</name>
    <dbReference type="NCBI Taxonomy" id="1144522"/>
    <lineage>
        <taxon>Eukaryota</taxon>
        <taxon>Metamonada</taxon>
        <taxon>Parabasalia</taxon>
        <taxon>Tritrichomonadida</taxon>
        <taxon>Tritrichomonadidae</taxon>
        <taxon>Tritrichomonas</taxon>
    </lineage>
</organism>
<evidence type="ECO:0000313" key="6">
    <source>
        <dbReference type="Proteomes" id="UP000179807"/>
    </source>
</evidence>
<dbReference type="PROSITE" id="PS50297">
    <property type="entry name" value="ANK_REP_REGION"/>
    <property type="match status" value="2"/>
</dbReference>
<dbReference type="GeneID" id="94846784"/>
<reference evidence="5" key="1">
    <citation type="submission" date="2016-10" db="EMBL/GenBank/DDBJ databases">
        <authorList>
            <person name="Benchimol M."/>
            <person name="Almeida L.G."/>
            <person name="Vasconcelos A.T."/>
            <person name="Perreira-Neves A."/>
            <person name="Rosa I.A."/>
            <person name="Tasca T."/>
            <person name="Bogo M.R."/>
            <person name="de Souza W."/>
        </authorList>
    </citation>
    <scope>NUCLEOTIDE SEQUENCE [LARGE SCALE GENOMIC DNA]</scope>
    <source>
        <strain evidence="5">K</strain>
    </source>
</reference>
<evidence type="ECO:0000256" key="3">
    <source>
        <dbReference type="PROSITE-ProRule" id="PRU00023"/>
    </source>
</evidence>
<gene>
    <name evidence="5" type="ORF">TRFO_38506</name>
</gene>
<evidence type="ECO:0000313" key="5">
    <source>
        <dbReference type="EMBL" id="OHS95366.1"/>
    </source>
</evidence>
<dbReference type="Pfam" id="PF12796">
    <property type="entry name" value="Ank_2"/>
    <property type="match status" value="1"/>
</dbReference>
<dbReference type="OrthoDB" id="20872at2759"/>
<dbReference type="EMBL" id="MLAK01001249">
    <property type="protein sequence ID" value="OHS95366.1"/>
    <property type="molecule type" value="Genomic_DNA"/>
</dbReference>
<sequence length="976" mass="114076">MSLSHNRFWKSLMNTSKIDQEKRIIFSFGNKYHSVTNDFVVATNNNRYSCSKKILQKYNSKIYKAIKENKNITEYKININDENQEFSEIANLFRGEILKFSPDNIDYLIDVADILELKDLHYHASNFKDLLPQFYELMENDSYQQLIKVQTELLEDIESLPKCDEKILASQLTDAMIAQHEKCDKFIELIHNHNSNLLNEYLKTEFLNRLKNVEQEVFFTELVFIIEKLVSVNIIERNDLIKVLKYLMRTYIINYTEEEFRYIIILLRFVHLFEKTDECDEEGENINDNNDNDDEYFDEEEEEEENYVDITENYKNLDEMYSDKVFTNERLTVKTVKKIYNRYCECNGRSFLWNHYEEAQGSNSSRDVDNIYANVIRSDDINTFQEILARDSHPNSINQLINCSLFEKRCLCIDQKISLINYAALYSSIKCFKYLYVHKANLTNDIAPFAIYGGNLEIIHICQQNGIDFNNQLLCCIILHRNELFDWIKLNYSVDFSYREDLASHAIHYGNYSLFKAFIEEGVDINGKDNDGMILKAAVQKGNMDLIKFLFTIKGIKMNFKGSSILHIIGKFGNIETFNLLLDDPEIDIKKLGLNRGNNNGDTPLHIACEQGNRKMVEKLLSYSIVDINALNKRNETPFLKAIEGGNLEIIRLFLKNKNVNVSQITNFSENALHYAIRTLNKEIVELILSKKQINFTLENKNWFSPLHLAISREFCVEKLLNERTIKSGNYAINPLFVAIYYPNQNTFIQLLKCNTFDVNDTNKLNLTILQTAILKKMPIYYINLLINQNRLDVNKFHPSTTPPIILSLKMRQYDTALTLLQKPTLNPNVNIFGYTPLSFKHSMPNRLLKTLVKHPKCDIFLGYVHYGYVVTPFSAYLWNMTHFKIFVKYTHCDLNGRNGGPVILLQLLDFKDTKIYNRYQKFCCMVDNEHVNVNITNKDGLTPLHLAVLSQKTKYVVKLLERDDIKPDAITHDIF</sequence>
<dbReference type="Gene3D" id="1.25.40.20">
    <property type="entry name" value="Ankyrin repeat-containing domain"/>
    <property type="match status" value="3"/>
</dbReference>
<accession>A0A1J4J845</accession>
<evidence type="ECO:0000256" key="4">
    <source>
        <dbReference type="SAM" id="MobiDB-lite"/>
    </source>
</evidence>
<proteinExistence type="predicted"/>
<feature type="region of interest" description="Disordered" evidence="4">
    <location>
        <begin position="281"/>
        <end position="302"/>
    </location>
</feature>
<dbReference type="SMART" id="SM00248">
    <property type="entry name" value="ANK"/>
    <property type="match status" value="11"/>
</dbReference>
<keyword evidence="6" id="KW-1185">Reference proteome</keyword>
<dbReference type="RefSeq" id="XP_068348503.1">
    <property type="nucleotide sequence ID" value="XM_068512080.1"/>
</dbReference>
<dbReference type="PANTHER" id="PTHR24198:SF165">
    <property type="entry name" value="ANKYRIN REPEAT-CONTAINING PROTEIN-RELATED"/>
    <property type="match status" value="1"/>
</dbReference>
<feature type="repeat" description="ANK" evidence="3">
    <location>
        <begin position="940"/>
        <end position="973"/>
    </location>
</feature>
<evidence type="ECO:0000256" key="1">
    <source>
        <dbReference type="ARBA" id="ARBA00022737"/>
    </source>
</evidence>
<dbReference type="VEuPathDB" id="TrichDB:TRFO_38506"/>
<dbReference type="InterPro" id="IPR002110">
    <property type="entry name" value="Ankyrin_rpt"/>
</dbReference>
<dbReference type="PANTHER" id="PTHR24198">
    <property type="entry name" value="ANKYRIN REPEAT AND PROTEIN KINASE DOMAIN-CONTAINING PROTEIN"/>
    <property type="match status" value="1"/>
</dbReference>
<dbReference type="PROSITE" id="PS50088">
    <property type="entry name" value="ANK_REPEAT"/>
    <property type="match status" value="2"/>
</dbReference>
<evidence type="ECO:0008006" key="7">
    <source>
        <dbReference type="Google" id="ProtNLM"/>
    </source>
</evidence>
<dbReference type="Proteomes" id="UP000179807">
    <property type="component" value="Unassembled WGS sequence"/>
</dbReference>
<feature type="repeat" description="ANK" evidence="3">
    <location>
        <begin position="600"/>
        <end position="633"/>
    </location>
</feature>
<name>A0A1J4J845_9EUKA</name>
<comment type="caution">
    <text evidence="5">The sequence shown here is derived from an EMBL/GenBank/DDBJ whole genome shotgun (WGS) entry which is preliminary data.</text>
</comment>
<keyword evidence="1" id="KW-0677">Repeat</keyword>
<dbReference type="SUPFAM" id="SSF48403">
    <property type="entry name" value="Ankyrin repeat"/>
    <property type="match status" value="2"/>
</dbReference>
<dbReference type="InterPro" id="IPR036770">
    <property type="entry name" value="Ankyrin_rpt-contain_sf"/>
</dbReference>
<evidence type="ECO:0000256" key="2">
    <source>
        <dbReference type="ARBA" id="ARBA00023043"/>
    </source>
</evidence>
<keyword evidence="2 3" id="KW-0040">ANK repeat</keyword>
<dbReference type="AlphaFoldDB" id="A0A1J4J845"/>
<protein>
    <recommendedName>
        <fullName evidence="7">DUF3447 domain-containing protein</fullName>
    </recommendedName>
</protein>